<dbReference type="AlphaFoldDB" id="A0A483B7L6"/>
<accession>A0A483B7L6</accession>
<dbReference type="RefSeq" id="WP_071419190.1">
    <property type="nucleotide sequence ID" value="NZ_MLKQ01000150.1"/>
</dbReference>
<dbReference type="EMBL" id="MLOK01000037">
    <property type="protein sequence ID" value="OIM21321.1"/>
    <property type="molecule type" value="Genomic_DNA"/>
</dbReference>
<proteinExistence type="predicted"/>
<gene>
    <name evidence="1" type="ORF">ATX59_04835</name>
</gene>
<organism evidence="1 2">
    <name type="scientific">Oenococcus oeni</name>
    <name type="common">Leuconostoc oenos</name>
    <dbReference type="NCBI Taxonomy" id="1247"/>
    <lineage>
        <taxon>Bacteria</taxon>
        <taxon>Bacillati</taxon>
        <taxon>Bacillota</taxon>
        <taxon>Bacilli</taxon>
        <taxon>Lactobacillales</taxon>
        <taxon>Lactobacillaceae</taxon>
        <taxon>Oenococcus</taxon>
    </lineage>
</organism>
<name>A0A483B7L6_OENOE</name>
<comment type="caution">
    <text evidence="1">The sequence shown here is derived from an EMBL/GenBank/DDBJ whole genome shotgun (WGS) entry which is preliminary data.</text>
</comment>
<evidence type="ECO:0000313" key="2">
    <source>
        <dbReference type="Proteomes" id="UP000181728"/>
    </source>
</evidence>
<protein>
    <submittedName>
        <fullName evidence="1">Uncharacterized protein</fullName>
    </submittedName>
</protein>
<sequence>MKYLVVAFWSIILGNVLGFIVGDLSEQTYVPLNVTIMALVVGEVAAFSITVITKSANKKVGNIKKSSGN</sequence>
<dbReference type="InterPro" id="IPR021324">
    <property type="entry name" value="DUF2929"/>
</dbReference>
<reference evidence="1 2" key="1">
    <citation type="journal article" date="2016" name="BMC Genomics">
        <title>Consensus pan-genome assembly of the specialised wine bacterium Oenococcus oeni.</title>
        <authorList>
            <person name="Sternes P.R."/>
            <person name="Borneman A.R."/>
        </authorList>
    </citation>
    <scope>NUCLEOTIDE SEQUENCE [LARGE SCALE GENOMIC DNA]</scope>
    <source>
        <strain evidence="1 2">AWRIB661</strain>
    </source>
</reference>
<dbReference type="Proteomes" id="UP000181728">
    <property type="component" value="Unassembled WGS sequence"/>
</dbReference>
<dbReference type="Pfam" id="PF11151">
    <property type="entry name" value="DUF2929"/>
    <property type="match status" value="1"/>
</dbReference>
<evidence type="ECO:0000313" key="1">
    <source>
        <dbReference type="EMBL" id="OIM21321.1"/>
    </source>
</evidence>